<gene>
    <name evidence="2" type="ORF">CTI12_AA538580</name>
</gene>
<comment type="caution">
    <text evidence="2">The sequence shown here is derived from an EMBL/GenBank/DDBJ whole genome shotgun (WGS) entry which is preliminary data.</text>
</comment>
<dbReference type="InterPro" id="IPR005135">
    <property type="entry name" value="Endo/exonuclease/phosphatase"/>
</dbReference>
<keyword evidence="2" id="KW-0695">RNA-directed DNA polymerase</keyword>
<dbReference type="Proteomes" id="UP000245207">
    <property type="component" value="Unassembled WGS sequence"/>
</dbReference>
<dbReference type="OrthoDB" id="8196670at2759"/>
<dbReference type="GO" id="GO:0003964">
    <property type="term" value="F:RNA-directed DNA polymerase activity"/>
    <property type="evidence" value="ECO:0007669"/>
    <property type="project" value="UniProtKB-KW"/>
</dbReference>
<reference evidence="2 3" key="1">
    <citation type="journal article" date="2018" name="Mol. Plant">
        <title>The genome of Artemisia annua provides insight into the evolution of Asteraceae family and artemisinin biosynthesis.</title>
        <authorList>
            <person name="Shen Q."/>
            <person name="Zhang L."/>
            <person name="Liao Z."/>
            <person name="Wang S."/>
            <person name="Yan T."/>
            <person name="Shi P."/>
            <person name="Liu M."/>
            <person name="Fu X."/>
            <person name="Pan Q."/>
            <person name="Wang Y."/>
            <person name="Lv Z."/>
            <person name="Lu X."/>
            <person name="Zhang F."/>
            <person name="Jiang W."/>
            <person name="Ma Y."/>
            <person name="Chen M."/>
            <person name="Hao X."/>
            <person name="Li L."/>
            <person name="Tang Y."/>
            <person name="Lv G."/>
            <person name="Zhou Y."/>
            <person name="Sun X."/>
            <person name="Brodelius P.E."/>
            <person name="Rose J.K.C."/>
            <person name="Tang K."/>
        </authorList>
    </citation>
    <scope>NUCLEOTIDE SEQUENCE [LARGE SCALE GENOMIC DNA]</scope>
    <source>
        <strain evidence="3">cv. Huhao1</strain>
        <tissue evidence="2">Leaf</tissue>
    </source>
</reference>
<evidence type="ECO:0000259" key="1">
    <source>
        <dbReference type="Pfam" id="PF03372"/>
    </source>
</evidence>
<organism evidence="2 3">
    <name type="scientific">Artemisia annua</name>
    <name type="common">Sweet wormwood</name>
    <dbReference type="NCBI Taxonomy" id="35608"/>
    <lineage>
        <taxon>Eukaryota</taxon>
        <taxon>Viridiplantae</taxon>
        <taxon>Streptophyta</taxon>
        <taxon>Embryophyta</taxon>
        <taxon>Tracheophyta</taxon>
        <taxon>Spermatophyta</taxon>
        <taxon>Magnoliopsida</taxon>
        <taxon>eudicotyledons</taxon>
        <taxon>Gunneridae</taxon>
        <taxon>Pentapetalae</taxon>
        <taxon>asterids</taxon>
        <taxon>campanulids</taxon>
        <taxon>Asterales</taxon>
        <taxon>Asteraceae</taxon>
        <taxon>Asteroideae</taxon>
        <taxon>Anthemideae</taxon>
        <taxon>Artemisiinae</taxon>
        <taxon>Artemisia</taxon>
    </lineage>
</organism>
<keyword evidence="3" id="KW-1185">Reference proteome</keyword>
<sequence length="224" mass="25885">MTTLDLCLVRSLWRNTQFEVASSGARGRSGGLVTVWDPNVFKRSRIWCIENVVTVEGEVVGSGLICYLVNVYAPHRIRNLELWDNITRFITNHEGEFLVFGDFNAVRHEYERSNTTFCRQTSEDFNRFIIDSDLVELQMGGRQFTRVDKHCTRMAKLDRFLMSNGLVDKFPNMVDLEKNESMDLALKLKLKWGLEGDENSKIFHYILKKKRRKAAINGVLVDGN</sequence>
<accession>A0A2U1L208</accession>
<dbReference type="Gene3D" id="3.60.10.10">
    <property type="entry name" value="Endonuclease/exonuclease/phosphatase"/>
    <property type="match status" value="1"/>
</dbReference>
<protein>
    <submittedName>
        <fullName evidence="2">RNA-directed DNA polymerase, eukaryota</fullName>
    </submittedName>
</protein>
<dbReference type="AlphaFoldDB" id="A0A2U1L208"/>
<evidence type="ECO:0000313" key="3">
    <source>
        <dbReference type="Proteomes" id="UP000245207"/>
    </source>
</evidence>
<keyword evidence="2" id="KW-0548">Nucleotidyltransferase</keyword>
<evidence type="ECO:0000313" key="2">
    <source>
        <dbReference type="EMBL" id="PWA43052.1"/>
    </source>
</evidence>
<dbReference type="EMBL" id="PKPP01012050">
    <property type="protein sequence ID" value="PWA43052.1"/>
    <property type="molecule type" value="Genomic_DNA"/>
</dbReference>
<dbReference type="Pfam" id="PF03372">
    <property type="entry name" value="Exo_endo_phos"/>
    <property type="match status" value="1"/>
</dbReference>
<proteinExistence type="predicted"/>
<dbReference type="InterPro" id="IPR036691">
    <property type="entry name" value="Endo/exonu/phosph_ase_sf"/>
</dbReference>
<name>A0A2U1L208_ARTAN</name>
<keyword evidence="2" id="KW-0808">Transferase</keyword>
<dbReference type="SUPFAM" id="SSF56219">
    <property type="entry name" value="DNase I-like"/>
    <property type="match status" value="1"/>
</dbReference>
<feature type="domain" description="Endonuclease/exonuclease/phosphatase" evidence="1">
    <location>
        <begin position="23"/>
        <end position="167"/>
    </location>
</feature>